<feature type="domain" description="MacB-like periplasmic core" evidence="8">
    <location>
        <begin position="431"/>
        <end position="658"/>
    </location>
</feature>
<dbReference type="Pfam" id="PF12704">
    <property type="entry name" value="MacB_PCD"/>
    <property type="match status" value="2"/>
</dbReference>
<evidence type="ECO:0000256" key="1">
    <source>
        <dbReference type="ARBA" id="ARBA00004651"/>
    </source>
</evidence>
<organism evidence="9 10">
    <name type="scientific">Nitrospirillum amazonense</name>
    <dbReference type="NCBI Taxonomy" id="28077"/>
    <lineage>
        <taxon>Bacteria</taxon>
        <taxon>Pseudomonadati</taxon>
        <taxon>Pseudomonadota</taxon>
        <taxon>Alphaproteobacteria</taxon>
        <taxon>Rhodospirillales</taxon>
        <taxon>Azospirillaceae</taxon>
        <taxon>Nitrospirillum</taxon>
    </lineage>
</organism>
<evidence type="ECO:0000256" key="5">
    <source>
        <dbReference type="ARBA" id="ARBA00023136"/>
    </source>
</evidence>
<evidence type="ECO:0000259" key="7">
    <source>
        <dbReference type="Pfam" id="PF02687"/>
    </source>
</evidence>
<evidence type="ECO:0000313" key="10">
    <source>
        <dbReference type="Proteomes" id="UP000319859"/>
    </source>
</evidence>
<dbReference type="AlphaFoldDB" id="A0A560EUB1"/>
<dbReference type="PANTHER" id="PTHR30572:SF18">
    <property type="entry name" value="ABC-TYPE MACROLIDE FAMILY EXPORT SYSTEM PERMEASE COMPONENT 2"/>
    <property type="match status" value="1"/>
</dbReference>
<comment type="caution">
    <text evidence="9">The sequence shown here is derived from an EMBL/GenBank/DDBJ whole genome shotgun (WGS) entry which is preliminary data.</text>
</comment>
<keyword evidence="5 6" id="KW-0472">Membrane</keyword>
<feature type="transmembrane region" description="Helical" evidence="6">
    <location>
        <begin position="337"/>
        <end position="359"/>
    </location>
</feature>
<evidence type="ECO:0000256" key="4">
    <source>
        <dbReference type="ARBA" id="ARBA00022989"/>
    </source>
</evidence>
<feature type="transmembrane region" description="Helical" evidence="6">
    <location>
        <begin position="21"/>
        <end position="42"/>
    </location>
</feature>
<proteinExistence type="predicted"/>
<dbReference type="EMBL" id="VITN01000022">
    <property type="protein sequence ID" value="TWB12908.1"/>
    <property type="molecule type" value="Genomic_DNA"/>
</dbReference>
<keyword evidence="2" id="KW-1003">Cell membrane</keyword>
<dbReference type="PANTHER" id="PTHR30572">
    <property type="entry name" value="MEMBRANE COMPONENT OF TRANSPORTER-RELATED"/>
    <property type="match status" value="1"/>
</dbReference>
<feature type="transmembrane region" description="Helical" evidence="6">
    <location>
        <begin position="379"/>
        <end position="409"/>
    </location>
</feature>
<dbReference type="RefSeq" id="WP_186457561.1">
    <property type="nucleotide sequence ID" value="NZ_VITN01000022.1"/>
</dbReference>
<feature type="domain" description="ABC3 transporter permease C-terminal" evidence="7">
    <location>
        <begin position="297"/>
        <end position="410"/>
    </location>
</feature>
<protein>
    <submittedName>
        <fullName evidence="9">Putative ABC transport system permease protein</fullName>
    </submittedName>
</protein>
<accession>A0A560EUB1</accession>
<dbReference type="InterPro" id="IPR050250">
    <property type="entry name" value="Macrolide_Exporter_MacB"/>
</dbReference>
<dbReference type="GO" id="GO:0022857">
    <property type="term" value="F:transmembrane transporter activity"/>
    <property type="evidence" value="ECO:0007669"/>
    <property type="project" value="TreeGrafter"/>
</dbReference>
<feature type="transmembrane region" description="Helical" evidence="6">
    <location>
        <begin position="694"/>
        <end position="718"/>
    </location>
</feature>
<comment type="subcellular location">
    <subcellularLocation>
        <location evidence="1">Cell membrane</location>
        <topology evidence="1">Multi-pass membrane protein</topology>
    </subcellularLocation>
</comment>
<evidence type="ECO:0000256" key="3">
    <source>
        <dbReference type="ARBA" id="ARBA00022692"/>
    </source>
</evidence>
<feature type="transmembrane region" description="Helical" evidence="6">
    <location>
        <begin position="730"/>
        <end position="746"/>
    </location>
</feature>
<gene>
    <name evidence="9" type="ORF">FBZ89_1228</name>
</gene>
<evidence type="ECO:0000256" key="6">
    <source>
        <dbReference type="SAM" id="Phobius"/>
    </source>
</evidence>
<reference evidence="9 10" key="1">
    <citation type="submission" date="2019-06" db="EMBL/GenBank/DDBJ databases">
        <title>Genomic Encyclopedia of Type Strains, Phase IV (KMG-V): Genome sequencing to study the core and pangenomes of soil and plant-associated prokaryotes.</title>
        <authorList>
            <person name="Whitman W."/>
        </authorList>
    </citation>
    <scope>NUCLEOTIDE SEQUENCE [LARGE SCALE GENOMIC DNA]</scope>
    <source>
        <strain evidence="9 10">BR 11880</strain>
    </source>
</reference>
<feature type="domain" description="ABC3 transporter permease C-terminal" evidence="7">
    <location>
        <begin position="697"/>
        <end position="807"/>
    </location>
</feature>
<feature type="transmembrane region" description="Helical" evidence="6">
    <location>
        <begin position="752"/>
        <end position="774"/>
    </location>
</feature>
<keyword evidence="3 6" id="KW-0812">Transmembrane</keyword>
<evidence type="ECO:0000313" key="9">
    <source>
        <dbReference type="EMBL" id="TWB12908.1"/>
    </source>
</evidence>
<feature type="transmembrane region" description="Helical" evidence="6">
    <location>
        <begin position="430"/>
        <end position="451"/>
    </location>
</feature>
<evidence type="ECO:0000259" key="8">
    <source>
        <dbReference type="Pfam" id="PF12704"/>
    </source>
</evidence>
<dbReference type="Proteomes" id="UP000319859">
    <property type="component" value="Unassembled WGS sequence"/>
</dbReference>
<dbReference type="GO" id="GO:0005886">
    <property type="term" value="C:plasma membrane"/>
    <property type="evidence" value="ECO:0007669"/>
    <property type="project" value="UniProtKB-SubCell"/>
</dbReference>
<dbReference type="Pfam" id="PF02687">
    <property type="entry name" value="FtsX"/>
    <property type="match status" value="2"/>
</dbReference>
<dbReference type="InterPro" id="IPR003838">
    <property type="entry name" value="ABC3_permease_C"/>
</dbReference>
<evidence type="ECO:0000256" key="2">
    <source>
        <dbReference type="ARBA" id="ARBA00022475"/>
    </source>
</evidence>
<keyword evidence="4 6" id="KW-1133">Transmembrane helix</keyword>
<name>A0A560EUB1_9PROT</name>
<feature type="domain" description="MacB-like periplasmic core" evidence="8">
    <location>
        <begin position="20"/>
        <end position="242"/>
    </location>
</feature>
<sequence length="817" mass="87453">MLLNYVRVACRVLLRQRLYTALNVMGLALGIATAAMMGLYVWHETHFDGFHSQGGRIFRIVQAQYVPAQAPIRRIETPKPLGPALAQDLPAEVETMVRVVRHAIVLRDGGTPVEDTIYLADAPFFRLFDFPFLAGDPATALAQPGTIVLTESRARRYFGSSDVLGRTLELTSGVRLVVTGVVRDLPSNTIFSREFPATLWTNVATRFQDGWDAEFAAKDTLWRDEFLQTFVMLKPGVDGGALPARFPALLLAHREGRQDIAPGLVETLELQPLTAMHTDPMAGLGIAPGALAAFIGIACLVLGIAVVNFVNLSTARASLRAREVAIRKTLGGRRGQLVAQFLLESVLLALAAGLLGLVLAELVMPRFLALLAVRLDARFLGGTSLAAAVLLPTLLVGLLGGLYPAVVLSRPRPTDLLRGAQAAGGGRLRAALVMLQFTAAIVLVIATIVMGQQTRYASTQQLGFRAEGAVVLRGLARPAGRAGLASLHDALARIPGVAAVGAAANVPNDRSEWTNNYRLPEAPDGTRDLLFRTEPVDVDYLQALGVPVLAGRVFDPARPGDVTSHAAIRAGTAGTTIPVVLSVTAAARLGLGAPDRAVGRTVVYGDSLPLTVVGVVADVQFGTARQALEGTVYLAMRDELSVLLVRLAPTADAATLAAIDDTWRRLFPDLPLKREFLDEHVRQVYADEALQGQLLALFSGLAILIACLGLFGLAAFTAERRTKEIGIRKVLGATVADIVQLLVWQFSKPVLVANLIAWPLAWMLMGWWLGGYVYRINLNPLVFALASLAALLVAWVTVAGHAARVASAKPVTALRYE</sequence>
<dbReference type="InterPro" id="IPR025857">
    <property type="entry name" value="MacB_PCD"/>
</dbReference>
<feature type="transmembrane region" description="Helical" evidence="6">
    <location>
        <begin position="781"/>
        <end position="803"/>
    </location>
</feature>
<feature type="transmembrane region" description="Helical" evidence="6">
    <location>
        <begin position="290"/>
        <end position="312"/>
    </location>
</feature>